<dbReference type="Gene3D" id="2.60.120.560">
    <property type="entry name" value="Exo-inulinase, domain 1"/>
    <property type="match status" value="1"/>
</dbReference>
<reference evidence="4 5" key="1">
    <citation type="submission" date="2024-02" db="EMBL/GenBank/DDBJ databases">
        <title>Rhodopirellula caenicola NBRC 110016.</title>
        <authorList>
            <person name="Ichikawa N."/>
            <person name="Katano-Makiyama Y."/>
            <person name="Hidaka K."/>
        </authorList>
    </citation>
    <scope>NUCLEOTIDE SEQUENCE [LARGE SCALE GENOMIC DNA]</scope>
    <source>
        <strain evidence="4 5">NBRC 110016</strain>
    </source>
</reference>
<protein>
    <recommendedName>
        <fullName evidence="3">3-keto-alpha-glucoside-1,2-lyase/3-keto-2-hydroxy-glucal hydratase domain-containing protein</fullName>
    </recommendedName>
</protein>
<feature type="domain" description="3-keto-alpha-glucoside-1,2-lyase/3-keto-2-hydroxy-glucal hydratase" evidence="3">
    <location>
        <begin position="165"/>
        <end position="293"/>
    </location>
</feature>
<dbReference type="InterPro" id="IPR010496">
    <property type="entry name" value="AL/BT2_dom"/>
</dbReference>
<dbReference type="Proteomes" id="UP001416858">
    <property type="component" value="Unassembled WGS sequence"/>
</dbReference>
<evidence type="ECO:0000256" key="2">
    <source>
        <dbReference type="SAM" id="Phobius"/>
    </source>
</evidence>
<keyword evidence="2" id="KW-0812">Transmembrane</keyword>
<name>A0ABP9VIS9_9BACT</name>
<keyword evidence="2" id="KW-0472">Membrane</keyword>
<evidence type="ECO:0000313" key="4">
    <source>
        <dbReference type="EMBL" id="GAA5505097.1"/>
    </source>
</evidence>
<organism evidence="4 5">
    <name type="scientific">Novipirellula caenicola</name>
    <dbReference type="NCBI Taxonomy" id="1536901"/>
    <lineage>
        <taxon>Bacteria</taxon>
        <taxon>Pseudomonadati</taxon>
        <taxon>Planctomycetota</taxon>
        <taxon>Planctomycetia</taxon>
        <taxon>Pirellulales</taxon>
        <taxon>Pirellulaceae</taxon>
        <taxon>Novipirellula</taxon>
    </lineage>
</organism>
<feature type="region of interest" description="Disordered" evidence="1">
    <location>
        <begin position="87"/>
        <end position="112"/>
    </location>
</feature>
<evidence type="ECO:0000313" key="5">
    <source>
        <dbReference type="Proteomes" id="UP001416858"/>
    </source>
</evidence>
<feature type="compositionally biased region" description="Basic and acidic residues" evidence="1">
    <location>
        <begin position="317"/>
        <end position="336"/>
    </location>
</feature>
<evidence type="ECO:0000256" key="1">
    <source>
        <dbReference type="SAM" id="MobiDB-lite"/>
    </source>
</evidence>
<feature type="transmembrane region" description="Helical" evidence="2">
    <location>
        <begin position="60"/>
        <end position="79"/>
    </location>
</feature>
<feature type="region of interest" description="Disordered" evidence="1">
    <location>
        <begin position="298"/>
        <end position="336"/>
    </location>
</feature>
<dbReference type="EMBL" id="BAABRO010000001">
    <property type="protein sequence ID" value="GAA5505097.1"/>
    <property type="molecule type" value="Genomic_DNA"/>
</dbReference>
<keyword evidence="2" id="KW-1133">Transmembrane helix</keyword>
<evidence type="ECO:0000259" key="3">
    <source>
        <dbReference type="Pfam" id="PF06439"/>
    </source>
</evidence>
<accession>A0ABP9VIS9</accession>
<feature type="transmembrane region" description="Helical" evidence="2">
    <location>
        <begin position="21"/>
        <end position="40"/>
    </location>
</feature>
<gene>
    <name evidence="4" type="ORF">Rcae01_00538</name>
</gene>
<dbReference type="Pfam" id="PF06439">
    <property type="entry name" value="3keto-disac_hyd"/>
    <property type="match status" value="1"/>
</dbReference>
<comment type="caution">
    <text evidence="4">The sequence shown here is derived from an EMBL/GenBank/DDBJ whole genome shotgun (WGS) entry which is preliminary data.</text>
</comment>
<proteinExistence type="predicted"/>
<keyword evidence="5" id="KW-1185">Reference proteome</keyword>
<sequence>MTRRLDKDRQRAKRLMPDFPLCRVCLWCLIFHLHPLSNFLDKVSTVLNQLLCKRFAITTMANTNVFTLAIVLSTIFGAVSPQTALAQSSESDPAPAAVPSESQAKVDEKTDNEKGIAAKNWKPLEGSWVVCQFGGDGEVEIKGNSAKIGYGDPLSGIRWEGDVLRENYEIALEARRTEGYDFFCGLTFPVGESKVSLIMGGWGGGILGISNIDDNDASQNATTQFRNFDNDKWYKVRARVTDNAIECWIDGKKLIDQPREGHVFDIRAEMEQCEPLGVAAFQCDSEIRNMRVRQLTAEDLASQNQDESDDAVSETDTATKEAATKDDAKQKEKESK</sequence>